<proteinExistence type="predicted"/>
<dbReference type="EMBL" id="JAGTJR010000008">
    <property type="protein sequence ID" value="KAH7055620.1"/>
    <property type="molecule type" value="Genomic_DNA"/>
</dbReference>
<reference evidence="2 3" key="1">
    <citation type="journal article" date="2021" name="Nat. Commun.">
        <title>Genetic determinants of endophytism in the Arabidopsis root mycobiome.</title>
        <authorList>
            <person name="Mesny F."/>
            <person name="Miyauchi S."/>
            <person name="Thiergart T."/>
            <person name="Pickel B."/>
            <person name="Atanasova L."/>
            <person name="Karlsson M."/>
            <person name="Huettel B."/>
            <person name="Barry K.W."/>
            <person name="Haridas S."/>
            <person name="Chen C."/>
            <person name="Bauer D."/>
            <person name="Andreopoulos W."/>
            <person name="Pangilinan J."/>
            <person name="LaButti K."/>
            <person name="Riley R."/>
            <person name="Lipzen A."/>
            <person name="Clum A."/>
            <person name="Drula E."/>
            <person name="Henrissat B."/>
            <person name="Kohler A."/>
            <person name="Grigoriev I.V."/>
            <person name="Martin F.M."/>
            <person name="Hacquard S."/>
        </authorList>
    </citation>
    <scope>NUCLEOTIDE SEQUENCE [LARGE SCALE GENOMIC DNA]</scope>
    <source>
        <strain evidence="2 3">MPI-SDFR-AT-0080</strain>
    </source>
</reference>
<dbReference type="InterPro" id="IPR043131">
    <property type="entry name" value="BCAT-like_N"/>
</dbReference>
<feature type="compositionally biased region" description="Basic and acidic residues" evidence="1">
    <location>
        <begin position="247"/>
        <end position="261"/>
    </location>
</feature>
<evidence type="ECO:0008006" key="4">
    <source>
        <dbReference type="Google" id="ProtNLM"/>
    </source>
</evidence>
<dbReference type="Gene3D" id="3.20.10.10">
    <property type="entry name" value="D-amino Acid Aminotransferase, subunit A, domain 2"/>
    <property type="match status" value="1"/>
</dbReference>
<dbReference type="Proteomes" id="UP000774617">
    <property type="component" value="Unassembled WGS sequence"/>
</dbReference>
<name>A0ABQ8GGR4_9PEZI</name>
<accession>A0ABQ8GGR4</accession>
<comment type="caution">
    <text evidence="2">The sequence shown here is derived from an EMBL/GenBank/DDBJ whole genome shotgun (WGS) entry which is preliminary data.</text>
</comment>
<dbReference type="InterPro" id="IPR001544">
    <property type="entry name" value="Aminotrans_IV"/>
</dbReference>
<feature type="non-terminal residue" evidence="2">
    <location>
        <position position="353"/>
    </location>
</feature>
<organism evidence="2 3">
    <name type="scientific">Macrophomina phaseolina</name>
    <dbReference type="NCBI Taxonomy" id="35725"/>
    <lineage>
        <taxon>Eukaryota</taxon>
        <taxon>Fungi</taxon>
        <taxon>Dikarya</taxon>
        <taxon>Ascomycota</taxon>
        <taxon>Pezizomycotina</taxon>
        <taxon>Dothideomycetes</taxon>
        <taxon>Dothideomycetes incertae sedis</taxon>
        <taxon>Botryosphaeriales</taxon>
        <taxon>Botryosphaeriaceae</taxon>
        <taxon>Macrophomina</taxon>
    </lineage>
</organism>
<evidence type="ECO:0000313" key="2">
    <source>
        <dbReference type="EMBL" id="KAH7055620.1"/>
    </source>
</evidence>
<protein>
    <recommendedName>
        <fullName evidence="4">Aminotransferase class IV</fullName>
    </recommendedName>
</protein>
<evidence type="ECO:0000313" key="3">
    <source>
        <dbReference type="Proteomes" id="UP000774617"/>
    </source>
</evidence>
<sequence>MSASSTSFSLFTSLRHDTALCSSEENSSEVVSFSPSSPFYMLRYHRDRMLEAAQHFEWTEVAKKLANGKALETILSQEVEKWRDEHNEKEAPLKIRILFNREGVMQTDITTTPPIPLSSLYPTSFTPTPPQKPKSFTPSPKTGGALILGPGDAAVAAPKAPSWILTIDTAATPTSPHTLLKTTHRAHYDAAKRRSVPREAPSSGQMHEVLLWNSVEEMTEGSFTSAYFYRGGRWVTPPVGVPNNVSEGEKAEGEAEGKENGEEGMAEQVPPGVSDEGELREPFAGRWGHSIRSVRAVAVSGGQRGTTRRWALKKGLCMEEPVSRETVNIGEEVWVSNGVRGFGLGRVVEAKEV</sequence>
<dbReference type="SUPFAM" id="SSF56752">
    <property type="entry name" value="D-aminoacid aminotransferase-like PLP-dependent enzymes"/>
    <property type="match status" value="1"/>
</dbReference>
<evidence type="ECO:0000256" key="1">
    <source>
        <dbReference type="SAM" id="MobiDB-lite"/>
    </source>
</evidence>
<dbReference type="InterPro" id="IPR043132">
    <property type="entry name" value="BCAT-like_C"/>
</dbReference>
<dbReference type="Pfam" id="PF01063">
    <property type="entry name" value="Aminotran_4"/>
    <property type="match status" value="1"/>
</dbReference>
<dbReference type="InterPro" id="IPR036038">
    <property type="entry name" value="Aminotransferase-like"/>
</dbReference>
<dbReference type="Gene3D" id="3.30.470.10">
    <property type="match status" value="1"/>
</dbReference>
<keyword evidence="3" id="KW-1185">Reference proteome</keyword>
<feature type="region of interest" description="Disordered" evidence="1">
    <location>
        <begin position="240"/>
        <end position="280"/>
    </location>
</feature>
<gene>
    <name evidence="2" type="ORF">B0J12DRAFT_655110</name>
</gene>